<dbReference type="RefSeq" id="WP_062392024.1">
    <property type="nucleotide sequence ID" value="NZ_CP011853.1"/>
</dbReference>
<feature type="transmembrane region" description="Helical" evidence="1">
    <location>
        <begin position="133"/>
        <end position="160"/>
    </location>
</feature>
<feature type="transmembrane region" description="Helical" evidence="1">
    <location>
        <begin position="265"/>
        <end position="287"/>
    </location>
</feature>
<feature type="transmembrane region" description="Helical" evidence="1">
    <location>
        <begin position="176"/>
        <end position="198"/>
    </location>
</feature>
<proteinExistence type="predicted"/>
<dbReference type="KEGG" id="goq:ACH46_05460"/>
<protein>
    <submittedName>
        <fullName evidence="2">Uncharacterized protein</fullName>
    </submittedName>
</protein>
<evidence type="ECO:0000313" key="3">
    <source>
        <dbReference type="Proteomes" id="UP000063789"/>
    </source>
</evidence>
<keyword evidence="3" id="KW-1185">Reference proteome</keyword>
<feature type="transmembrane region" description="Helical" evidence="1">
    <location>
        <begin position="6"/>
        <end position="30"/>
    </location>
</feature>
<accession>A0A0N9N9H3</accession>
<dbReference type="EMBL" id="CP011853">
    <property type="protein sequence ID" value="ALG84056.1"/>
    <property type="molecule type" value="Genomic_DNA"/>
</dbReference>
<sequence>MGHISYIHILIVVGIVAAVAVVGRVAFTAIRPPEAPKSTAFARYRSIVRKFLRIGFTIPLVAYAVSLGAGFIETARLNGGESADAWAAARTVFGAIGTVGLVVVPLLALIAAERVIRRFSVPVATLAARSVTTLVATPLLVVAAIVAAAALTTTAGALVIDDASADFAFQRQPGSYWLALAILAATAVLTIVTVRLAISRGDLDETGPSDNWTRSGVATRAVALFVGGASMTWFFALGAFSNVGWGYRDADAPARRGWEWVESAHVLGLSQFLQGVAMVLIIVAFVTCANPPVKIPRAVVSAVSA</sequence>
<reference evidence="3" key="1">
    <citation type="submission" date="2015-06" db="EMBL/GenBank/DDBJ databases">
        <title>Complete genome sequence and metabolic analysis of phthalate degradation pathway in Gordonia sp. QH-11.</title>
        <authorList>
            <person name="Jin D."/>
            <person name="Kong X."/>
            <person name="Bai Z."/>
        </authorList>
    </citation>
    <scope>NUCLEOTIDE SEQUENCE [LARGE SCALE GENOMIC DNA]</scope>
    <source>
        <strain evidence="3">QH-11</strain>
    </source>
</reference>
<name>A0A0N9N9H3_9ACTN</name>
<feature type="transmembrane region" description="Helical" evidence="1">
    <location>
        <begin position="51"/>
        <end position="72"/>
    </location>
</feature>
<evidence type="ECO:0000256" key="1">
    <source>
        <dbReference type="SAM" id="Phobius"/>
    </source>
</evidence>
<feature type="transmembrane region" description="Helical" evidence="1">
    <location>
        <begin position="219"/>
        <end position="245"/>
    </location>
</feature>
<organism evidence="2 3">
    <name type="scientific">Gordonia phthalatica</name>
    <dbReference type="NCBI Taxonomy" id="1136941"/>
    <lineage>
        <taxon>Bacteria</taxon>
        <taxon>Bacillati</taxon>
        <taxon>Actinomycetota</taxon>
        <taxon>Actinomycetes</taxon>
        <taxon>Mycobacteriales</taxon>
        <taxon>Gordoniaceae</taxon>
        <taxon>Gordonia</taxon>
    </lineage>
</organism>
<evidence type="ECO:0000313" key="2">
    <source>
        <dbReference type="EMBL" id="ALG84056.1"/>
    </source>
</evidence>
<dbReference type="PATRIC" id="fig|1136941.3.peg.1118"/>
<dbReference type="Proteomes" id="UP000063789">
    <property type="component" value="Chromosome"/>
</dbReference>
<keyword evidence="1" id="KW-1133">Transmembrane helix</keyword>
<reference evidence="2 3" key="2">
    <citation type="journal article" date="2017" name="Int. J. Syst. Evol. Microbiol.">
        <title>Gordonia phthalatica sp. nov., a di-n-butyl phthalate-degrading bacterium isolated from activated sludge.</title>
        <authorList>
            <person name="Jin D."/>
            <person name="Kong X."/>
            <person name="Jia M."/>
            <person name="Yu X."/>
            <person name="Wang X."/>
            <person name="Zhuang X."/>
            <person name="Deng Y."/>
            <person name="Bai Z."/>
        </authorList>
    </citation>
    <scope>NUCLEOTIDE SEQUENCE [LARGE SCALE GENOMIC DNA]</scope>
    <source>
        <strain evidence="2 3">QH-11</strain>
    </source>
</reference>
<keyword evidence="1" id="KW-0472">Membrane</keyword>
<gene>
    <name evidence="2" type="ORF">ACH46_05460</name>
</gene>
<dbReference type="STRING" id="1136941.ACH46_05460"/>
<feature type="transmembrane region" description="Helical" evidence="1">
    <location>
        <begin position="92"/>
        <end position="112"/>
    </location>
</feature>
<dbReference type="AlphaFoldDB" id="A0A0N9N9H3"/>
<keyword evidence="1" id="KW-0812">Transmembrane</keyword>